<dbReference type="InterPro" id="IPR001356">
    <property type="entry name" value="HD"/>
</dbReference>
<dbReference type="Proteomes" id="UP000681967">
    <property type="component" value="Unassembled WGS sequence"/>
</dbReference>
<dbReference type="EMBL" id="CAJOBJ010337692">
    <property type="protein sequence ID" value="CAF5190965.1"/>
    <property type="molecule type" value="Genomic_DNA"/>
</dbReference>
<evidence type="ECO:0000313" key="4">
    <source>
        <dbReference type="EMBL" id="CAF5190965.1"/>
    </source>
</evidence>
<comment type="caution">
    <text evidence="3">The sequence shown here is derived from an EMBL/GenBank/DDBJ whole genome shotgun (WGS) entry which is preliminary data.</text>
</comment>
<feature type="domain" description="Homeobox" evidence="2">
    <location>
        <begin position="18"/>
        <end position="31"/>
    </location>
</feature>
<reference evidence="3" key="1">
    <citation type="submission" date="2021-02" db="EMBL/GenBank/DDBJ databases">
        <authorList>
            <person name="Nowell W R."/>
        </authorList>
    </citation>
    <scope>NUCLEOTIDE SEQUENCE</scope>
</reference>
<sequence>MNIEYNGEKQKRFFFLRKVWFQNRRAKARKQSHNSSSSGSGSMLSSVRLSSKAFSTNPVSSSSFHQVFNGRRNASTSSPTSIMMATDPATSAAVFYSPFPPPPPSSCDFNVRATMDNTMSFHSQYPQQHQHTEDEYARNMRMHNLSSSLINHHHNPYHHG</sequence>
<organism evidence="3 5">
    <name type="scientific">Rotaria magnacalcarata</name>
    <dbReference type="NCBI Taxonomy" id="392030"/>
    <lineage>
        <taxon>Eukaryota</taxon>
        <taxon>Metazoa</taxon>
        <taxon>Spiralia</taxon>
        <taxon>Gnathifera</taxon>
        <taxon>Rotifera</taxon>
        <taxon>Eurotatoria</taxon>
        <taxon>Bdelloidea</taxon>
        <taxon>Philodinida</taxon>
        <taxon>Philodinidae</taxon>
        <taxon>Rotaria</taxon>
    </lineage>
</organism>
<keyword evidence="1" id="KW-0238">DNA-binding</keyword>
<evidence type="ECO:0000313" key="5">
    <source>
        <dbReference type="Proteomes" id="UP000681967"/>
    </source>
</evidence>
<evidence type="ECO:0000259" key="2">
    <source>
        <dbReference type="PROSITE" id="PS50071"/>
    </source>
</evidence>
<gene>
    <name evidence="3" type="ORF">BYL167_LOCUS6930</name>
    <name evidence="4" type="ORF">GIL414_LOCUS73009</name>
</gene>
<dbReference type="EMBL" id="CAJOBH010001748">
    <property type="protein sequence ID" value="CAF3871274.1"/>
    <property type="molecule type" value="Genomic_DNA"/>
</dbReference>
<dbReference type="GO" id="GO:0005634">
    <property type="term" value="C:nucleus"/>
    <property type="evidence" value="ECO:0007669"/>
    <property type="project" value="UniProtKB-SubCell"/>
</dbReference>
<dbReference type="PROSITE" id="PS50071">
    <property type="entry name" value="HOMEOBOX_2"/>
    <property type="match status" value="1"/>
</dbReference>
<dbReference type="AlphaFoldDB" id="A0A8S2KVF4"/>
<evidence type="ECO:0000256" key="1">
    <source>
        <dbReference type="PROSITE-ProRule" id="PRU00108"/>
    </source>
</evidence>
<keyword evidence="1" id="KW-0371">Homeobox</keyword>
<name>A0A8S2KVF4_9BILA</name>
<feature type="DNA-binding region" description="Homeobox" evidence="1">
    <location>
        <begin position="20"/>
        <end position="32"/>
    </location>
</feature>
<dbReference type="Proteomes" id="UP000681720">
    <property type="component" value="Unassembled WGS sequence"/>
</dbReference>
<comment type="subcellular location">
    <subcellularLocation>
        <location evidence="1">Nucleus</location>
    </subcellularLocation>
</comment>
<accession>A0A8S2KVF4</accession>
<dbReference type="CDD" id="cd00086">
    <property type="entry name" value="homeodomain"/>
    <property type="match status" value="1"/>
</dbReference>
<evidence type="ECO:0000313" key="3">
    <source>
        <dbReference type="EMBL" id="CAF3871274.1"/>
    </source>
</evidence>
<keyword evidence="1" id="KW-0539">Nucleus</keyword>
<proteinExistence type="predicted"/>
<protein>
    <recommendedName>
        <fullName evidence="2">Homeobox domain-containing protein</fullName>
    </recommendedName>
</protein>
<dbReference type="GO" id="GO:0003677">
    <property type="term" value="F:DNA binding"/>
    <property type="evidence" value="ECO:0007669"/>
    <property type="project" value="UniProtKB-UniRule"/>
</dbReference>